<comment type="caution">
    <text evidence="3">The sequence shown here is derived from an EMBL/GenBank/DDBJ whole genome shotgun (WGS) entry which is preliminary data.</text>
</comment>
<dbReference type="EMBL" id="BARS01056309">
    <property type="protein sequence ID" value="GAG42342.1"/>
    <property type="molecule type" value="Genomic_DNA"/>
</dbReference>
<evidence type="ECO:0000259" key="2">
    <source>
        <dbReference type="Pfam" id="PF02470"/>
    </source>
</evidence>
<gene>
    <name evidence="3" type="ORF">S01H1_82963</name>
</gene>
<feature type="transmembrane region" description="Helical" evidence="1">
    <location>
        <begin position="12"/>
        <end position="33"/>
    </location>
</feature>
<evidence type="ECO:0000313" key="3">
    <source>
        <dbReference type="EMBL" id="GAG42342.1"/>
    </source>
</evidence>
<accession>X0Y4U5</accession>
<sequence length="88" mass="10110">MSDYETTQKRRNITVGIFVVAAVCFLVWLIFMFGDLPVFVSRWKSYKVAVQFSTAPGVQENTPVRFCGYHIGRVTEMKKPKVMKEVNS</sequence>
<keyword evidence="1" id="KW-1133">Transmembrane helix</keyword>
<dbReference type="InterPro" id="IPR003399">
    <property type="entry name" value="Mce/MlaD"/>
</dbReference>
<dbReference type="PANTHER" id="PTHR33371:SF4">
    <property type="entry name" value="INTERMEMBRANE PHOSPHOLIPID TRANSPORT SYSTEM BINDING PROTEIN MLAD"/>
    <property type="match status" value="1"/>
</dbReference>
<dbReference type="InterPro" id="IPR052336">
    <property type="entry name" value="MlaD_Phospholipid_Transporter"/>
</dbReference>
<dbReference type="PANTHER" id="PTHR33371">
    <property type="entry name" value="INTERMEMBRANE PHOSPHOLIPID TRANSPORT SYSTEM BINDING PROTEIN MLAD-RELATED"/>
    <property type="match status" value="1"/>
</dbReference>
<protein>
    <recommendedName>
        <fullName evidence="2">Mce/MlaD domain-containing protein</fullName>
    </recommendedName>
</protein>
<organism evidence="3">
    <name type="scientific">marine sediment metagenome</name>
    <dbReference type="NCBI Taxonomy" id="412755"/>
    <lineage>
        <taxon>unclassified sequences</taxon>
        <taxon>metagenomes</taxon>
        <taxon>ecological metagenomes</taxon>
    </lineage>
</organism>
<keyword evidence="1" id="KW-0812">Transmembrane</keyword>
<evidence type="ECO:0000256" key="1">
    <source>
        <dbReference type="SAM" id="Phobius"/>
    </source>
</evidence>
<name>X0Y4U5_9ZZZZ</name>
<proteinExistence type="predicted"/>
<keyword evidence="1" id="KW-0472">Membrane</keyword>
<feature type="domain" description="Mce/MlaD" evidence="2">
    <location>
        <begin position="45"/>
        <end position="77"/>
    </location>
</feature>
<reference evidence="3" key="1">
    <citation type="journal article" date="2014" name="Front. Microbiol.">
        <title>High frequency of phylogenetically diverse reductive dehalogenase-homologous genes in deep subseafloor sedimentary metagenomes.</title>
        <authorList>
            <person name="Kawai M."/>
            <person name="Futagami T."/>
            <person name="Toyoda A."/>
            <person name="Takaki Y."/>
            <person name="Nishi S."/>
            <person name="Hori S."/>
            <person name="Arai W."/>
            <person name="Tsubouchi T."/>
            <person name="Morono Y."/>
            <person name="Uchiyama I."/>
            <person name="Ito T."/>
            <person name="Fujiyama A."/>
            <person name="Inagaki F."/>
            <person name="Takami H."/>
        </authorList>
    </citation>
    <scope>NUCLEOTIDE SEQUENCE</scope>
    <source>
        <strain evidence="3">Expedition CK06-06</strain>
    </source>
</reference>
<dbReference type="AlphaFoldDB" id="X0Y4U5"/>
<dbReference type="Pfam" id="PF02470">
    <property type="entry name" value="MlaD"/>
    <property type="match status" value="1"/>
</dbReference>
<feature type="non-terminal residue" evidence="3">
    <location>
        <position position="88"/>
    </location>
</feature>